<evidence type="ECO:0000313" key="3">
    <source>
        <dbReference type="EMBL" id="MDR7382407.1"/>
    </source>
</evidence>
<reference evidence="3 4" key="1">
    <citation type="submission" date="2023-07" db="EMBL/GenBank/DDBJ databases">
        <title>Sequencing the genomes of 1000 actinobacteria strains.</title>
        <authorList>
            <person name="Klenk H.-P."/>
        </authorList>
    </citation>
    <scope>NUCLEOTIDE SEQUENCE [LARGE SCALE GENOMIC DNA]</scope>
    <source>
        <strain evidence="3 4">DSM 45554</strain>
    </source>
</reference>
<feature type="region of interest" description="Disordered" evidence="1">
    <location>
        <begin position="26"/>
        <end position="54"/>
    </location>
</feature>
<comment type="caution">
    <text evidence="3">The sequence shown here is derived from an EMBL/GenBank/DDBJ whole genome shotgun (WGS) entry which is preliminary data.</text>
</comment>
<keyword evidence="4" id="KW-1185">Reference proteome</keyword>
<proteinExistence type="predicted"/>
<evidence type="ECO:0000256" key="1">
    <source>
        <dbReference type="SAM" id="MobiDB-lite"/>
    </source>
</evidence>
<feature type="chain" id="PRO_5046395921" description="DUF3558 family protein" evidence="2">
    <location>
        <begin position="26"/>
        <end position="223"/>
    </location>
</feature>
<evidence type="ECO:0000313" key="4">
    <source>
        <dbReference type="Proteomes" id="UP001183585"/>
    </source>
</evidence>
<accession>A0ABU2CM27</accession>
<name>A0ABU2CM27_9MICO</name>
<gene>
    <name evidence="3" type="ORF">J2S48_001922</name>
</gene>
<dbReference type="PROSITE" id="PS51257">
    <property type="entry name" value="PROKAR_LIPOPROTEIN"/>
    <property type="match status" value="1"/>
</dbReference>
<evidence type="ECO:0000256" key="2">
    <source>
        <dbReference type="SAM" id="SignalP"/>
    </source>
</evidence>
<dbReference type="EMBL" id="JAVDYE010000001">
    <property type="protein sequence ID" value="MDR7382407.1"/>
    <property type="molecule type" value="Genomic_DNA"/>
</dbReference>
<organism evidence="3 4">
    <name type="scientific">Promicromonospora iranensis</name>
    <dbReference type="NCBI Taxonomy" id="1105144"/>
    <lineage>
        <taxon>Bacteria</taxon>
        <taxon>Bacillati</taxon>
        <taxon>Actinomycetota</taxon>
        <taxon>Actinomycetes</taxon>
        <taxon>Micrococcales</taxon>
        <taxon>Promicromonosporaceae</taxon>
        <taxon>Promicromonospora</taxon>
    </lineage>
</organism>
<feature type="signal peptide" evidence="2">
    <location>
        <begin position="1"/>
        <end position="25"/>
    </location>
</feature>
<evidence type="ECO:0008006" key="5">
    <source>
        <dbReference type="Google" id="ProtNLM"/>
    </source>
</evidence>
<protein>
    <recommendedName>
        <fullName evidence="5">DUF3558 family protein</fullName>
    </recommendedName>
</protein>
<sequence>MRLRPVRNVLFVIAVSLLAACSAVPATPSEPSASPDDVAARSSSPSPATKAPGPCSLVDAEVIAELAGSPLEAKQAVKVGGQLPACQWGTNDLGVQVAQVPAGEWAQTLPSLINQMRLSGELGADNQRKLNEAAEMLASDDLGTSTACEVFSLMTELSMNEPDMTSIINYAPNQDDPQAVTAQACIDGVYSSIMLVSTDLTADVATTTAAETALAALVFGDGS</sequence>
<dbReference type="RefSeq" id="WP_274993317.1">
    <property type="nucleotide sequence ID" value="NZ_JAJQQP010000004.1"/>
</dbReference>
<keyword evidence="2" id="KW-0732">Signal</keyword>
<dbReference type="Proteomes" id="UP001183585">
    <property type="component" value="Unassembled WGS sequence"/>
</dbReference>